<dbReference type="Proteomes" id="UP001464891">
    <property type="component" value="Unassembled WGS sequence"/>
</dbReference>
<evidence type="ECO:0000313" key="2">
    <source>
        <dbReference type="Proteomes" id="UP001464891"/>
    </source>
</evidence>
<proteinExistence type="predicted"/>
<protein>
    <submittedName>
        <fullName evidence="1">BrnT family toxin</fullName>
    </submittedName>
</protein>
<accession>A0ABV0J313</accession>
<reference evidence="1 2" key="1">
    <citation type="submission" date="2022-04" db="EMBL/GenBank/DDBJ databases">
        <title>Positive selection, recombination, and allopatry shape intraspecific diversity of widespread and dominant cyanobacteria.</title>
        <authorList>
            <person name="Wei J."/>
            <person name="Shu W."/>
            <person name="Hu C."/>
        </authorList>
    </citation>
    <scope>NUCLEOTIDE SEQUENCE [LARGE SCALE GENOMIC DNA]</scope>
    <source>
        <strain evidence="1 2">GB2-A4</strain>
    </source>
</reference>
<comment type="caution">
    <text evidence="1">The sequence shown here is derived from an EMBL/GenBank/DDBJ whole genome shotgun (WGS) entry which is preliminary data.</text>
</comment>
<keyword evidence="2" id="KW-1185">Reference proteome</keyword>
<dbReference type="InterPro" id="IPR038573">
    <property type="entry name" value="BrnT_sf"/>
</dbReference>
<dbReference type="EMBL" id="JAMPKM010000001">
    <property type="protein sequence ID" value="MEP0816153.1"/>
    <property type="molecule type" value="Genomic_DNA"/>
</dbReference>
<organism evidence="1 2">
    <name type="scientific">Trichocoleus desertorum GB2-A4</name>
    <dbReference type="NCBI Taxonomy" id="2933944"/>
    <lineage>
        <taxon>Bacteria</taxon>
        <taxon>Bacillati</taxon>
        <taxon>Cyanobacteriota</taxon>
        <taxon>Cyanophyceae</taxon>
        <taxon>Leptolyngbyales</taxon>
        <taxon>Trichocoleusaceae</taxon>
        <taxon>Trichocoleus</taxon>
    </lineage>
</organism>
<sequence>MGRLLVVAHTDRGDRTRIISARIATRQEQRFYEEGN</sequence>
<gene>
    <name evidence="1" type="ORF">NC998_03470</name>
</gene>
<dbReference type="Gene3D" id="3.10.450.530">
    <property type="entry name" value="Ribonuclease toxin, BrnT, of type II toxin-antitoxin system"/>
    <property type="match status" value="1"/>
</dbReference>
<evidence type="ECO:0000313" key="1">
    <source>
        <dbReference type="EMBL" id="MEP0816153.1"/>
    </source>
</evidence>
<name>A0ABV0J313_9CYAN</name>